<dbReference type="Pfam" id="PF01610">
    <property type="entry name" value="DDE_Tnp_ISL3"/>
    <property type="match status" value="2"/>
</dbReference>
<proteinExistence type="predicted"/>
<dbReference type="PANTHER" id="PTHR33498:SF1">
    <property type="entry name" value="TRANSPOSASE FOR INSERTION SEQUENCE ELEMENT IS1557"/>
    <property type="match status" value="1"/>
</dbReference>
<dbReference type="Proteomes" id="UP000282084">
    <property type="component" value="Unassembled WGS sequence"/>
</dbReference>
<evidence type="ECO:0000259" key="1">
    <source>
        <dbReference type="PROSITE" id="PS50531"/>
    </source>
</evidence>
<dbReference type="RefSeq" id="WP_121005365.1">
    <property type="nucleotide sequence ID" value="NZ_RBXO01000001.1"/>
</dbReference>
<accession>A0A495VXY3</accession>
<keyword evidence="3" id="KW-1185">Reference proteome</keyword>
<evidence type="ECO:0000313" key="2">
    <source>
        <dbReference type="EMBL" id="RKT54109.1"/>
    </source>
</evidence>
<comment type="caution">
    <text evidence="2">The sequence shown here is derived from an EMBL/GenBank/DDBJ whole genome shotgun (WGS) entry which is preliminary data.</text>
</comment>
<gene>
    <name evidence="2" type="ORF">C8E97_2706</name>
</gene>
<dbReference type="PROSITE" id="PS50531">
    <property type="entry name" value="HTH_IS21"/>
    <property type="match status" value="1"/>
</dbReference>
<dbReference type="PANTHER" id="PTHR33498">
    <property type="entry name" value="TRANSPOSASE FOR INSERTION SEQUENCE ELEMENT IS1557"/>
    <property type="match status" value="1"/>
</dbReference>
<dbReference type="EMBL" id="RBXO01000001">
    <property type="protein sequence ID" value="RKT54109.1"/>
    <property type="molecule type" value="Genomic_DNA"/>
</dbReference>
<feature type="domain" description="HTH IS21-type" evidence="1">
    <location>
        <begin position="274"/>
        <end position="337"/>
    </location>
</feature>
<sequence length="514" mass="57058">MDVDSLVGTVFSGLSALVVQDVADSGDMVVVTARTRDSTVPCPGCGTATAKVHGYHRRAVKDVPVDGRQVVVHLRARRLACPDRHCPRQTFREQIPGLLERHQRRTVRLVRQISQVARELCGRAAARLTDLLAMPASRSTALRRLRRLPLPELTVPRVIGVDDFALRRRHRYATIVIDAETGRRVAVLPGRDAATLEAWLRGNPGVEVVCRDGSATYAEAVRRALPDAVQVSDRWHLWRNLCDKVLVEVRAHAGCWATVNPSRPGGVHEQTVRERWNKVHELLGQGVGLLDCARRLGVALNTVKRYARMPEPQTLRIAPTHRPTLVDPYRDPYRDHLRAHRAADSAVPVTRLLAEIRESGYTGSANLLVRYLSQGRAEGERPVTTSRHASSLLLTKPENLRPKDTELSEKITAACPEMTALADLVRGFAALLTPAAGNDAKLTEWITAARTANLPHLRSFTNGLEIDRSAVDAAVILPYHNGRTEGVNTRTKRIIRQMHGRAGFDLLRRRILLP</sequence>
<dbReference type="OrthoDB" id="3238779at2"/>
<evidence type="ECO:0000313" key="3">
    <source>
        <dbReference type="Proteomes" id="UP000282084"/>
    </source>
</evidence>
<dbReference type="NCBIfam" id="NF033550">
    <property type="entry name" value="transpos_ISL3"/>
    <property type="match status" value="1"/>
</dbReference>
<dbReference type="InterPro" id="IPR047951">
    <property type="entry name" value="Transpos_ISL3"/>
</dbReference>
<reference evidence="2 3" key="1">
    <citation type="submission" date="2018-10" db="EMBL/GenBank/DDBJ databases">
        <title>Sequencing the genomes of 1000 actinobacteria strains.</title>
        <authorList>
            <person name="Klenk H.-P."/>
        </authorList>
    </citation>
    <scope>NUCLEOTIDE SEQUENCE [LARGE SCALE GENOMIC DNA]</scope>
    <source>
        <strain evidence="2 3">DSM 43800</strain>
    </source>
</reference>
<dbReference type="InterPro" id="IPR029261">
    <property type="entry name" value="Transposase_Znf"/>
</dbReference>
<dbReference type="InterPro" id="IPR002560">
    <property type="entry name" value="Transposase_DDE"/>
</dbReference>
<protein>
    <submittedName>
        <fullName evidence="2">Transposase</fullName>
    </submittedName>
</protein>
<dbReference type="InterPro" id="IPR017894">
    <property type="entry name" value="HTH_IS21_transposase_type"/>
</dbReference>
<name>A0A495VXY3_9PSEU</name>
<dbReference type="AlphaFoldDB" id="A0A495VXY3"/>
<dbReference type="Pfam" id="PF14690">
    <property type="entry name" value="Zn_ribbon_ISL3"/>
    <property type="match status" value="1"/>
</dbReference>
<organism evidence="2 3">
    <name type="scientific">Saccharothrix australiensis</name>
    <dbReference type="NCBI Taxonomy" id="2072"/>
    <lineage>
        <taxon>Bacteria</taxon>
        <taxon>Bacillati</taxon>
        <taxon>Actinomycetota</taxon>
        <taxon>Actinomycetes</taxon>
        <taxon>Pseudonocardiales</taxon>
        <taxon>Pseudonocardiaceae</taxon>
        <taxon>Saccharothrix</taxon>
    </lineage>
</organism>